<accession>A0ABQ3E624</accession>
<protein>
    <submittedName>
        <fullName evidence="1">Uncharacterized protein</fullName>
    </submittedName>
</protein>
<dbReference type="EMBL" id="BMZI01000005">
    <property type="protein sequence ID" value="GHB24368.1"/>
    <property type="molecule type" value="Genomic_DNA"/>
</dbReference>
<evidence type="ECO:0000313" key="2">
    <source>
        <dbReference type="Proteomes" id="UP000646745"/>
    </source>
</evidence>
<gene>
    <name evidence="1" type="ORF">GCM10009038_24310</name>
</gene>
<reference evidence="2" key="1">
    <citation type="journal article" date="2019" name="Int. J. Syst. Evol. Microbiol.">
        <title>The Global Catalogue of Microorganisms (GCM) 10K type strain sequencing project: providing services to taxonomists for standard genome sequencing and annotation.</title>
        <authorList>
            <consortium name="The Broad Institute Genomics Platform"/>
            <consortium name="The Broad Institute Genome Sequencing Center for Infectious Disease"/>
            <person name="Wu L."/>
            <person name="Ma J."/>
        </authorList>
    </citation>
    <scope>NUCLEOTIDE SEQUENCE [LARGE SCALE GENOMIC DNA]</scope>
    <source>
        <strain evidence="2">KCTC 32998</strain>
    </source>
</reference>
<dbReference type="RefSeq" id="WP_189444982.1">
    <property type="nucleotide sequence ID" value="NZ_BMZI01000005.1"/>
</dbReference>
<comment type="caution">
    <text evidence="1">The sequence shown here is derived from an EMBL/GenBank/DDBJ whole genome shotgun (WGS) entry which is preliminary data.</text>
</comment>
<organism evidence="1 2">
    <name type="scientific">Salinicola rhizosphaerae</name>
    <dbReference type="NCBI Taxonomy" id="1443141"/>
    <lineage>
        <taxon>Bacteria</taxon>
        <taxon>Pseudomonadati</taxon>
        <taxon>Pseudomonadota</taxon>
        <taxon>Gammaproteobacteria</taxon>
        <taxon>Oceanospirillales</taxon>
        <taxon>Halomonadaceae</taxon>
        <taxon>Salinicola</taxon>
    </lineage>
</organism>
<dbReference type="Proteomes" id="UP000646745">
    <property type="component" value="Unassembled WGS sequence"/>
</dbReference>
<proteinExistence type="predicted"/>
<sequence length="342" mass="38465">MADNNEIVIRSEQDAYDTLQLATAGGLPDNVEIRFDGWPQLEIVVKGDRYQGTISPSIMKGFIEFQSAIYRTYALARYNSVNVNKLTREERDALELFIEVEKGSSKYKLDVQAIMETFAERVADKVTPRSLVVIALIVATSYFGTSFAKSYLEERRLTRVAELKSEERIAELEAQSYADELDVRRMQILADATRDEPRAANIREYAGDAQQSIVRSVRSTDETSIGGVVIDGEVAQELTKNARRESKEIRLDGLYRVQVVDASQIDVFKIKVRNETNGDEFQAIVQDDTLQSRYKAAIREAEWEKRPVNLSINAKVIGDDIRSAVVIGAQAAPVPEQENEES</sequence>
<name>A0ABQ3E624_9GAMM</name>
<keyword evidence="2" id="KW-1185">Reference proteome</keyword>
<evidence type="ECO:0000313" key="1">
    <source>
        <dbReference type="EMBL" id="GHB24368.1"/>
    </source>
</evidence>